<gene>
    <name evidence="3" type="ORF">IAC96_07170</name>
</gene>
<dbReference type="PANTHER" id="PTHR23026:SF125">
    <property type="entry name" value="OXYGEN-INSENSITIVE NAD(P)H NITROREDUCTASE"/>
    <property type="match status" value="1"/>
</dbReference>
<dbReference type="GO" id="GO:0046857">
    <property type="term" value="F:oxidoreductase activity, acting on other nitrogenous compounds as donors, with NAD or NADP as acceptor"/>
    <property type="evidence" value="ECO:0007669"/>
    <property type="project" value="TreeGrafter"/>
</dbReference>
<name>A0A9D1EEB7_9FIRM</name>
<sequence length="171" mass="19387">MNQVMEALLNRRSIRAFEEKPIPREEIEQIVEAGRYAPSGMGRQTWKFTVVVNREKIQKLAAAIEKVLGRENYNMYAPEVLIIPSNDRTSKFGKEDNACALENIFLAAYSFGIGSVWINQLQDICDDPQIRAILDEFEIPSDHVVYGMAALGYPAMDPKQPNKIGKVHFVE</sequence>
<dbReference type="CDD" id="cd02062">
    <property type="entry name" value="Nitro_FMN_reductase"/>
    <property type="match status" value="1"/>
</dbReference>
<reference evidence="3" key="1">
    <citation type="submission" date="2020-10" db="EMBL/GenBank/DDBJ databases">
        <authorList>
            <person name="Gilroy R."/>
        </authorList>
    </citation>
    <scope>NUCLEOTIDE SEQUENCE</scope>
    <source>
        <strain evidence="3">ChiW13-3771</strain>
    </source>
</reference>
<evidence type="ECO:0000313" key="4">
    <source>
        <dbReference type="Proteomes" id="UP000824201"/>
    </source>
</evidence>
<dbReference type="GO" id="GO:0005829">
    <property type="term" value="C:cytosol"/>
    <property type="evidence" value="ECO:0007669"/>
    <property type="project" value="TreeGrafter"/>
</dbReference>
<proteinExistence type="predicted"/>
<dbReference type="Pfam" id="PF00881">
    <property type="entry name" value="Nitroreductase"/>
    <property type="match status" value="1"/>
</dbReference>
<dbReference type="Gene3D" id="3.40.109.10">
    <property type="entry name" value="NADH Oxidase"/>
    <property type="match status" value="1"/>
</dbReference>
<reference evidence="3" key="2">
    <citation type="journal article" date="2021" name="PeerJ">
        <title>Extensive microbial diversity within the chicken gut microbiome revealed by metagenomics and culture.</title>
        <authorList>
            <person name="Gilroy R."/>
            <person name="Ravi A."/>
            <person name="Getino M."/>
            <person name="Pursley I."/>
            <person name="Horton D.L."/>
            <person name="Alikhan N.F."/>
            <person name="Baker D."/>
            <person name="Gharbi K."/>
            <person name="Hall N."/>
            <person name="Watson M."/>
            <person name="Adriaenssens E.M."/>
            <person name="Foster-Nyarko E."/>
            <person name="Jarju S."/>
            <person name="Secka A."/>
            <person name="Antonio M."/>
            <person name="Oren A."/>
            <person name="Chaudhuri R.R."/>
            <person name="La Ragione R."/>
            <person name="Hildebrand F."/>
            <person name="Pallen M.J."/>
        </authorList>
    </citation>
    <scope>NUCLEOTIDE SEQUENCE</scope>
    <source>
        <strain evidence="3">ChiW13-3771</strain>
    </source>
</reference>
<dbReference type="InterPro" id="IPR050627">
    <property type="entry name" value="Nitroreductase/BluB"/>
</dbReference>
<evidence type="ECO:0000256" key="1">
    <source>
        <dbReference type="ARBA" id="ARBA00023027"/>
    </source>
</evidence>
<organism evidence="3 4">
    <name type="scientific">Candidatus Fimimorpha faecalis</name>
    <dbReference type="NCBI Taxonomy" id="2840824"/>
    <lineage>
        <taxon>Bacteria</taxon>
        <taxon>Bacillati</taxon>
        <taxon>Bacillota</taxon>
        <taxon>Clostridia</taxon>
        <taxon>Eubacteriales</taxon>
        <taxon>Candidatus Fimimorpha</taxon>
    </lineage>
</organism>
<evidence type="ECO:0000259" key="2">
    <source>
        <dbReference type="Pfam" id="PF00881"/>
    </source>
</evidence>
<dbReference type="EMBL" id="DVHN01000084">
    <property type="protein sequence ID" value="HIR88714.1"/>
    <property type="molecule type" value="Genomic_DNA"/>
</dbReference>
<dbReference type="InterPro" id="IPR000415">
    <property type="entry name" value="Nitroreductase-like"/>
</dbReference>
<dbReference type="PANTHER" id="PTHR23026">
    <property type="entry name" value="NADPH NITROREDUCTASE"/>
    <property type="match status" value="1"/>
</dbReference>
<dbReference type="InterPro" id="IPR029479">
    <property type="entry name" value="Nitroreductase"/>
</dbReference>
<evidence type="ECO:0000313" key="3">
    <source>
        <dbReference type="EMBL" id="HIR88714.1"/>
    </source>
</evidence>
<dbReference type="GO" id="GO:0046256">
    <property type="term" value="P:2,4,6-trinitrotoluene catabolic process"/>
    <property type="evidence" value="ECO:0007669"/>
    <property type="project" value="TreeGrafter"/>
</dbReference>
<keyword evidence="1" id="KW-0520">NAD</keyword>
<dbReference type="SUPFAM" id="SSF55469">
    <property type="entry name" value="FMN-dependent nitroreductase-like"/>
    <property type="match status" value="1"/>
</dbReference>
<feature type="domain" description="Nitroreductase" evidence="2">
    <location>
        <begin position="9"/>
        <end position="153"/>
    </location>
</feature>
<dbReference type="Proteomes" id="UP000824201">
    <property type="component" value="Unassembled WGS sequence"/>
</dbReference>
<comment type="caution">
    <text evidence="3">The sequence shown here is derived from an EMBL/GenBank/DDBJ whole genome shotgun (WGS) entry which is preliminary data.</text>
</comment>
<dbReference type="AlphaFoldDB" id="A0A9D1EEB7"/>
<accession>A0A9D1EEB7</accession>
<protein>
    <submittedName>
        <fullName evidence="3">Nitroreductase family protein</fullName>
    </submittedName>
</protein>